<evidence type="ECO:0000313" key="1">
    <source>
        <dbReference type="EMBL" id="MBX52022.1"/>
    </source>
</evidence>
<protein>
    <submittedName>
        <fullName evidence="1">Uncharacterized protein</fullName>
    </submittedName>
</protein>
<dbReference type="AlphaFoldDB" id="A0A2P2PB94"/>
<proteinExistence type="predicted"/>
<reference evidence="1" key="1">
    <citation type="submission" date="2018-02" db="EMBL/GenBank/DDBJ databases">
        <title>Rhizophora mucronata_Transcriptome.</title>
        <authorList>
            <person name="Meera S.P."/>
            <person name="Sreeshan A."/>
            <person name="Augustine A."/>
        </authorList>
    </citation>
    <scope>NUCLEOTIDE SEQUENCE</scope>
    <source>
        <tissue evidence="1">Leaf</tissue>
    </source>
</reference>
<sequence length="49" mass="5610">MATDGNYLFPNLFGPESFPEMNFRFQIANSIAKENTQNVSREGEERKAI</sequence>
<organism evidence="1">
    <name type="scientific">Rhizophora mucronata</name>
    <name type="common">Asiatic mangrove</name>
    <dbReference type="NCBI Taxonomy" id="61149"/>
    <lineage>
        <taxon>Eukaryota</taxon>
        <taxon>Viridiplantae</taxon>
        <taxon>Streptophyta</taxon>
        <taxon>Embryophyta</taxon>
        <taxon>Tracheophyta</taxon>
        <taxon>Spermatophyta</taxon>
        <taxon>Magnoliopsida</taxon>
        <taxon>eudicotyledons</taxon>
        <taxon>Gunneridae</taxon>
        <taxon>Pentapetalae</taxon>
        <taxon>rosids</taxon>
        <taxon>fabids</taxon>
        <taxon>Malpighiales</taxon>
        <taxon>Rhizophoraceae</taxon>
        <taxon>Rhizophora</taxon>
    </lineage>
</organism>
<accession>A0A2P2PB94</accession>
<name>A0A2P2PB94_RHIMU</name>
<dbReference type="EMBL" id="GGEC01071538">
    <property type="protein sequence ID" value="MBX52022.1"/>
    <property type="molecule type" value="Transcribed_RNA"/>
</dbReference>